<evidence type="ECO:0000313" key="1">
    <source>
        <dbReference type="EMBL" id="CAH2008618.1"/>
    </source>
</evidence>
<evidence type="ECO:0000313" key="2">
    <source>
        <dbReference type="Proteomes" id="UP001152888"/>
    </source>
</evidence>
<accession>A0A9P0MAP9</accession>
<proteinExistence type="predicted"/>
<organism evidence="1 2">
    <name type="scientific">Acanthoscelides obtectus</name>
    <name type="common">Bean weevil</name>
    <name type="synonym">Bruchus obtectus</name>
    <dbReference type="NCBI Taxonomy" id="200917"/>
    <lineage>
        <taxon>Eukaryota</taxon>
        <taxon>Metazoa</taxon>
        <taxon>Ecdysozoa</taxon>
        <taxon>Arthropoda</taxon>
        <taxon>Hexapoda</taxon>
        <taxon>Insecta</taxon>
        <taxon>Pterygota</taxon>
        <taxon>Neoptera</taxon>
        <taxon>Endopterygota</taxon>
        <taxon>Coleoptera</taxon>
        <taxon>Polyphaga</taxon>
        <taxon>Cucujiformia</taxon>
        <taxon>Chrysomeloidea</taxon>
        <taxon>Chrysomelidae</taxon>
        <taxon>Bruchinae</taxon>
        <taxon>Bruchini</taxon>
        <taxon>Acanthoscelides</taxon>
    </lineage>
</organism>
<reference evidence="1" key="1">
    <citation type="submission" date="2022-03" db="EMBL/GenBank/DDBJ databases">
        <authorList>
            <person name="Sayadi A."/>
        </authorList>
    </citation>
    <scope>NUCLEOTIDE SEQUENCE</scope>
</reference>
<keyword evidence="2" id="KW-1185">Reference proteome</keyword>
<dbReference type="EMBL" id="CAKOFQ010007822">
    <property type="protein sequence ID" value="CAH2008618.1"/>
    <property type="molecule type" value="Genomic_DNA"/>
</dbReference>
<comment type="caution">
    <text evidence="1">The sequence shown here is derived from an EMBL/GenBank/DDBJ whole genome shotgun (WGS) entry which is preliminary data.</text>
</comment>
<sequence>MAKILLRLVHPSPHAIRNNLLSIVIIKAKNVNA</sequence>
<dbReference type="AlphaFoldDB" id="A0A9P0MAP9"/>
<protein>
    <submittedName>
        <fullName evidence="1">Uncharacterized protein</fullName>
    </submittedName>
</protein>
<gene>
    <name evidence="1" type="ORF">ACAOBT_LOCUS30359</name>
</gene>
<dbReference type="Proteomes" id="UP001152888">
    <property type="component" value="Unassembled WGS sequence"/>
</dbReference>
<name>A0A9P0MAP9_ACAOB</name>